<evidence type="ECO:0000313" key="2">
    <source>
        <dbReference type="EMBL" id="TSO15214.1"/>
    </source>
</evidence>
<dbReference type="EMBL" id="VCAZ01000064">
    <property type="protein sequence ID" value="TSO15214.1"/>
    <property type="molecule type" value="Genomic_DNA"/>
</dbReference>
<feature type="compositionally biased region" description="Basic residues" evidence="1">
    <location>
        <begin position="1"/>
        <end position="10"/>
    </location>
</feature>
<organism evidence="2 3">
    <name type="scientific">Bagarius yarrelli</name>
    <name type="common">Goonch</name>
    <name type="synonym">Bagrus yarrelli</name>
    <dbReference type="NCBI Taxonomy" id="175774"/>
    <lineage>
        <taxon>Eukaryota</taxon>
        <taxon>Metazoa</taxon>
        <taxon>Chordata</taxon>
        <taxon>Craniata</taxon>
        <taxon>Vertebrata</taxon>
        <taxon>Euteleostomi</taxon>
        <taxon>Actinopterygii</taxon>
        <taxon>Neopterygii</taxon>
        <taxon>Teleostei</taxon>
        <taxon>Ostariophysi</taxon>
        <taxon>Siluriformes</taxon>
        <taxon>Sisoridae</taxon>
        <taxon>Sisorinae</taxon>
        <taxon>Bagarius</taxon>
    </lineage>
</organism>
<gene>
    <name evidence="2" type="ORF">Baya_9860</name>
</gene>
<reference evidence="2 3" key="1">
    <citation type="journal article" date="2019" name="Genome Biol. Evol.">
        <title>Whole-Genome Sequencing of the Giant Devil Catfish, Bagarius yarrelli.</title>
        <authorList>
            <person name="Jiang W."/>
            <person name="Lv Y."/>
            <person name="Cheng L."/>
            <person name="Yang K."/>
            <person name="Chao B."/>
            <person name="Wang X."/>
            <person name="Li Y."/>
            <person name="Pan X."/>
            <person name="You X."/>
            <person name="Zhang Y."/>
            <person name="Yang J."/>
            <person name="Li J."/>
            <person name="Zhang X."/>
            <person name="Liu S."/>
            <person name="Sun C."/>
            <person name="Yang J."/>
            <person name="Shi Q."/>
        </authorList>
    </citation>
    <scope>NUCLEOTIDE SEQUENCE [LARGE SCALE GENOMIC DNA]</scope>
    <source>
        <strain evidence="2">JWS20170419001</strain>
        <tissue evidence="2">Muscle</tissue>
    </source>
</reference>
<evidence type="ECO:0000256" key="1">
    <source>
        <dbReference type="SAM" id="MobiDB-lite"/>
    </source>
</evidence>
<dbReference type="AlphaFoldDB" id="A0A556U9M0"/>
<feature type="compositionally biased region" description="Polar residues" evidence="1">
    <location>
        <begin position="11"/>
        <end position="21"/>
    </location>
</feature>
<name>A0A556U9M0_BAGYA</name>
<evidence type="ECO:0000313" key="3">
    <source>
        <dbReference type="Proteomes" id="UP000319801"/>
    </source>
</evidence>
<feature type="compositionally biased region" description="Basic and acidic residues" evidence="1">
    <location>
        <begin position="25"/>
        <end position="40"/>
    </location>
</feature>
<proteinExistence type="predicted"/>
<protein>
    <submittedName>
        <fullName evidence="2">Uncharacterized protein</fullName>
    </submittedName>
</protein>
<accession>A0A556U9M0</accession>
<sequence length="81" mass="8885">MEGKEGRKRVNNQPTKSTGAGQSERVSERASEGEQIEKNLRSQAFFSPKSPQGKPEEKAKTHLAQRHSDALGLVTIAALLR</sequence>
<feature type="region of interest" description="Disordered" evidence="1">
    <location>
        <begin position="1"/>
        <end position="69"/>
    </location>
</feature>
<dbReference type="Proteomes" id="UP000319801">
    <property type="component" value="Unassembled WGS sequence"/>
</dbReference>
<keyword evidence="3" id="KW-1185">Reference proteome</keyword>
<comment type="caution">
    <text evidence="2">The sequence shown here is derived from an EMBL/GenBank/DDBJ whole genome shotgun (WGS) entry which is preliminary data.</text>
</comment>